<comment type="caution">
    <text evidence="1">The sequence shown here is derived from an EMBL/GenBank/DDBJ whole genome shotgun (WGS) entry which is preliminary data.</text>
</comment>
<dbReference type="Proteomes" id="UP000214646">
    <property type="component" value="Unassembled WGS sequence"/>
</dbReference>
<evidence type="ECO:0000313" key="2">
    <source>
        <dbReference type="Proteomes" id="UP000214646"/>
    </source>
</evidence>
<sequence>MAPLQFFLNHRRFARRERASAGGSQSGRLADRTVTHPHWLELLGFTRFSRT</sequence>
<name>A0A225DQM4_9BACT</name>
<dbReference type="EMBL" id="NIDE01000004">
    <property type="protein sequence ID" value="OWK43393.1"/>
    <property type="molecule type" value="Genomic_DNA"/>
</dbReference>
<proteinExistence type="predicted"/>
<gene>
    <name evidence="1" type="ORF">FRUB_02992</name>
</gene>
<reference evidence="2" key="1">
    <citation type="submission" date="2017-06" db="EMBL/GenBank/DDBJ databases">
        <title>Genome analysis of Fimbriiglobus ruber SP5, the first member of the order Planctomycetales with confirmed chitinolytic capability.</title>
        <authorList>
            <person name="Ravin N.V."/>
            <person name="Rakitin A.L."/>
            <person name="Ivanova A.A."/>
            <person name="Beletsky A.V."/>
            <person name="Kulichevskaya I.S."/>
            <person name="Mardanov A.V."/>
            <person name="Dedysh S.N."/>
        </authorList>
    </citation>
    <scope>NUCLEOTIDE SEQUENCE [LARGE SCALE GENOMIC DNA]</scope>
    <source>
        <strain evidence="2">SP5</strain>
    </source>
</reference>
<dbReference type="AlphaFoldDB" id="A0A225DQM4"/>
<keyword evidence="2" id="KW-1185">Reference proteome</keyword>
<accession>A0A225DQM4</accession>
<protein>
    <submittedName>
        <fullName evidence="1">Uncharacterized protein</fullName>
    </submittedName>
</protein>
<evidence type="ECO:0000313" key="1">
    <source>
        <dbReference type="EMBL" id="OWK43393.1"/>
    </source>
</evidence>
<organism evidence="1 2">
    <name type="scientific">Fimbriiglobus ruber</name>
    <dbReference type="NCBI Taxonomy" id="1908690"/>
    <lineage>
        <taxon>Bacteria</taxon>
        <taxon>Pseudomonadati</taxon>
        <taxon>Planctomycetota</taxon>
        <taxon>Planctomycetia</taxon>
        <taxon>Gemmatales</taxon>
        <taxon>Gemmataceae</taxon>
        <taxon>Fimbriiglobus</taxon>
    </lineage>
</organism>